<dbReference type="SUPFAM" id="SSF53383">
    <property type="entry name" value="PLP-dependent transferases"/>
    <property type="match status" value="1"/>
</dbReference>
<dbReference type="CDD" id="cd07377">
    <property type="entry name" value="WHTH_GntR"/>
    <property type="match status" value="1"/>
</dbReference>
<evidence type="ECO:0000256" key="6">
    <source>
        <dbReference type="SAM" id="MobiDB-lite"/>
    </source>
</evidence>
<keyword evidence="9" id="KW-1185">Reference proteome</keyword>
<reference evidence="9" key="1">
    <citation type="submission" date="2016-07" db="EMBL/GenBank/DDBJ databases">
        <authorList>
            <person name="Florea S."/>
            <person name="Webb J.S."/>
            <person name="Jaromczyk J."/>
            <person name="Schardl C.L."/>
        </authorList>
    </citation>
    <scope>NUCLEOTIDE SEQUENCE [LARGE SCALE GENOMIC DNA]</scope>
    <source>
        <strain evidence="9">IPBSL-7</strain>
    </source>
</reference>
<keyword evidence="3" id="KW-0805">Transcription regulation</keyword>
<feature type="domain" description="HTH gntR-type" evidence="7">
    <location>
        <begin position="17"/>
        <end position="85"/>
    </location>
</feature>
<dbReference type="SMART" id="SM00345">
    <property type="entry name" value="HTH_GNTR"/>
    <property type="match status" value="1"/>
</dbReference>
<evidence type="ECO:0000256" key="3">
    <source>
        <dbReference type="ARBA" id="ARBA00023015"/>
    </source>
</evidence>
<evidence type="ECO:0000313" key="8">
    <source>
        <dbReference type="EMBL" id="OCL37025.1"/>
    </source>
</evidence>
<dbReference type="PANTHER" id="PTHR46577">
    <property type="entry name" value="HTH-TYPE TRANSCRIPTIONAL REGULATORY PROTEIN GABR"/>
    <property type="match status" value="1"/>
</dbReference>
<dbReference type="InterPro" id="IPR004839">
    <property type="entry name" value="Aminotransferase_I/II_large"/>
</dbReference>
<dbReference type="InterPro" id="IPR015421">
    <property type="entry name" value="PyrdxlP-dep_Trfase_major"/>
</dbReference>
<dbReference type="AlphaFoldDB" id="A0A1C0AS76"/>
<dbReference type="Pfam" id="PF00155">
    <property type="entry name" value="Aminotran_1_2"/>
    <property type="match status" value="1"/>
</dbReference>
<dbReference type="InterPro" id="IPR051446">
    <property type="entry name" value="HTH_trans_reg/aminotransferase"/>
</dbReference>
<proteinExistence type="inferred from homology"/>
<dbReference type="GO" id="GO:0003677">
    <property type="term" value="F:DNA binding"/>
    <property type="evidence" value="ECO:0007669"/>
    <property type="project" value="UniProtKB-KW"/>
</dbReference>
<dbReference type="SUPFAM" id="SSF46785">
    <property type="entry name" value="Winged helix' DNA-binding domain"/>
    <property type="match status" value="1"/>
</dbReference>
<evidence type="ECO:0000256" key="4">
    <source>
        <dbReference type="ARBA" id="ARBA00023125"/>
    </source>
</evidence>
<dbReference type="InterPro" id="IPR000524">
    <property type="entry name" value="Tscrpt_reg_HTH_GntR"/>
</dbReference>
<sequence>MHDALATVTLDRATGSAPLPTQIAAALRALVATGALASGDAVPSSRAAARTLAVSRGTVTAAYDQLVAEGYLVARDRSGVRVAPRLLATTPRSEPKGPGRGAPPRVHADFTAGAEPERPLDDAAWRSALRAAVAPGGPQLEDAVAQHLRLVRAMAVPAATVVVTAGARAGLALLLGVAARRSGRTPRVAVESPGFPGLRRVLEALAVDVIPVPVREGGMDAAALDAALPLDLVVVTPNHQFPSGTSMPVAARQALIAWATRSGVLLVEDDYDSEYRHLGPPLPPLWSLAPDRVAHLGTFSAVLGRDVGTGYLLVPPSWADDLSAARQALGAGVAPLLQRALARYLQAGGLKRRLGRARRRSSAAAEAVAGHLDALRAAAGVTSVTDSGHLLVLEMGPAEAARVREACAAAGLRVADLAEGWAGGPGRTGVLLNYGGRSPEEATSAVATLLSALAPR</sequence>
<dbReference type="RefSeq" id="WP_068749735.1">
    <property type="nucleotide sequence ID" value="NZ_MBQD01000003.1"/>
</dbReference>
<feature type="region of interest" description="Disordered" evidence="6">
    <location>
        <begin position="86"/>
        <end position="109"/>
    </location>
</feature>
<dbReference type="EMBL" id="MBQD01000003">
    <property type="protein sequence ID" value="OCL37025.1"/>
    <property type="molecule type" value="Genomic_DNA"/>
</dbReference>
<dbReference type="InterPro" id="IPR015424">
    <property type="entry name" value="PyrdxlP-dep_Trfase"/>
</dbReference>
<comment type="caution">
    <text evidence="8">The sequence shown here is derived from an EMBL/GenBank/DDBJ whole genome shotgun (WGS) entry which is preliminary data.</text>
</comment>
<protein>
    <recommendedName>
        <fullName evidence="7">HTH gntR-type domain-containing protein</fullName>
    </recommendedName>
</protein>
<dbReference type="Gene3D" id="3.40.640.10">
    <property type="entry name" value="Type I PLP-dependent aspartate aminotransferase-like (Major domain)"/>
    <property type="match status" value="1"/>
</dbReference>
<dbReference type="Pfam" id="PF00392">
    <property type="entry name" value="GntR"/>
    <property type="match status" value="1"/>
</dbReference>
<dbReference type="Gene3D" id="1.10.10.10">
    <property type="entry name" value="Winged helix-like DNA-binding domain superfamily/Winged helix DNA-binding domain"/>
    <property type="match status" value="1"/>
</dbReference>
<dbReference type="InterPro" id="IPR036390">
    <property type="entry name" value="WH_DNA-bd_sf"/>
</dbReference>
<evidence type="ECO:0000259" key="7">
    <source>
        <dbReference type="PROSITE" id="PS50949"/>
    </source>
</evidence>
<dbReference type="PROSITE" id="PS50949">
    <property type="entry name" value="HTH_GNTR"/>
    <property type="match status" value="1"/>
</dbReference>
<keyword evidence="4" id="KW-0238">DNA-binding</keyword>
<dbReference type="CDD" id="cd00609">
    <property type="entry name" value="AAT_like"/>
    <property type="match status" value="1"/>
</dbReference>
<dbReference type="InterPro" id="IPR036388">
    <property type="entry name" value="WH-like_DNA-bd_sf"/>
</dbReference>
<gene>
    <name evidence="8" type="ORF">BCR15_12230</name>
</gene>
<keyword evidence="2" id="KW-0663">Pyridoxal phosphate</keyword>
<accession>A0A1C0AS76</accession>
<evidence type="ECO:0000313" key="9">
    <source>
        <dbReference type="Proteomes" id="UP000093501"/>
    </source>
</evidence>
<evidence type="ECO:0000256" key="1">
    <source>
        <dbReference type="ARBA" id="ARBA00005384"/>
    </source>
</evidence>
<dbReference type="Proteomes" id="UP000093501">
    <property type="component" value="Unassembled WGS sequence"/>
</dbReference>
<keyword evidence="5" id="KW-0804">Transcription</keyword>
<dbReference type="GO" id="GO:0030170">
    <property type="term" value="F:pyridoxal phosphate binding"/>
    <property type="evidence" value="ECO:0007669"/>
    <property type="project" value="InterPro"/>
</dbReference>
<name>A0A1C0AS76_9ACTN</name>
<dbReference type="GO" id="GO:0003700">
    <property type="term" value="F:DNA-binding transcription factor activity"/>
    <property type="evidence" value="ECO:0007669"/>
    <property type="project" value="InterPro"/>
</dbReference>
<comment type="similarity">
    <text evidence="1">In the C-terminal section; belongs to the class-I pyridoxal-phosphate-dependent aminotransferase family.</text>
</comment>
<evidence type="ECO:0000256" key="2">
    <source>
        <dbReference type="ARBA" id="ARBA00022898"/>
    </source>
</evidence>
<evidence type="ECO:0000256" key="5">
    <source>
        <dbReference type="ARBA" id="ARBA00023163"/>
    </source>
</evidence>
<dbReference type="PANTHER" id="PTHR46577:SF1">
    <property type="entry name" value="HTH-TYPE TRANSCRIPTIONAL REGULATORY PROTEIN GABR"/>
    <property type="match status" value="1"/>
</dbReference>
<organism evidence="8 9">
    <name type="scientific">Tessaracoccus lapidicaptus</name>
    <dbReference type="NCBI Taxonomy" id="1427523"/>
    <lineage>
        <taxon>Bacteria</taxon>
        <taxon>Bacillati</taxon>
        <taxon>Actinomycetota</taxon>
        <taxon>Actinomycetes</taxon>
        <taxon>Propionibacteriales</taxon>
        <taxon>Propionibacteriaceae</taxon>
        <taxon>Tessaracoccus</taxon>
    </lineage>
</organism>